<dbReference type="PANTHER" id="PTHR15949:SF3">
    <property type="entry name" value="TESTIS-EXPRESSED PROTEIN 264"/>
    <property type="match status" value="1"/>
</dbReference>
<dbReference type="WBParaSite" id="ASIM_0001099701-mRNA-1">
    <property type="protein sequence ID" value="ASIM_0001099701-mRNA-1"/>
    <property type="gene ID" value="ASIM_0001099701"/>
</dbReference>
<evidence type="ECO:0000313" key="3">
    <source>
        <dbReference type="Proteomes" id="UP000267096"/>
    </source>
</evidence>
<dbReference type="GO" id="GO:0005789">
    <property type="term" value="C:endoplasmic reticulum membrane"/>
    <property type="evidence" value="ECO:0007669"/>
    <property type="project" value="TreeGrafter"/>
</dbReference>
<dbReference type="GO" id="GO:0005634">
    <property type="term" value="C:nucleus"/>
    <property type="evidence" value="ECO:0007669"/>
    <property type="project" value="TreeGrafter"/>
</dbReference>
<proteinExistence type="predicted"/>
<feature type="compositionally biased region" description="Acidic residues" evidence="1">
    <location>
        <begin position="215"/>
        <end position="234"/>
    </location>
</feature>
<dbReference type="OrthoDB" id="2140079at2759"/>
<organism evidence="4">
    <name type="scientific">Anisakis simplex</name>
    <name type="common">Herring worm</name>
    <dbReference type="NCBI Taxonomy" id="6269"/>
    <lineage>
        <taxon>Eukaryota</taxon>
        <taxon>Metazoa</taxon>
        <taxon>Ecdysozoa</taxon>
        <taxon>Nematoda</taxon>
        <taxon>Chromadorea</taxon>
        <taxon>Rhabditida</taxon>
        <taxon>Spirurina</taxon>
        <taxon>Ascaridomorpha</taxon>
        <taxon>Ascaridoidea</taxon>
        <taxon>Anisakidae</taxon>
        <taxon>Anisakis</taxon>
        <taxon>Anisakis simplex complex</taxon>
    </lineage>
</organism>
<reference evidence="4" key="1">
    <citation type="submission" date="2017-02" db="UniProtKB">
        <authorList>
            <consortium name="WormBaseParasite"/>
        </authorList>
    </citation>
    <scope>IDENTIFICATION</scope>
</reference>
<dbReference type="Gene3D" id="3.20.80.10">
    <property type="entry name" value="Regulatory factor, effector binding domain"/>
    <property type="match status" value="1"/>
</dbReference>
<dbReference type="Proteomes" id="UP000267096">
    <property type="component" value="Unassembled WGS sequence"/>
</dbReference>
<sequence length="261" mass="29484">MLDILFLLVSLFCALILLVYKLKKSGFFDNVEVTVSNKPPILNQSIVIFYKRHVGAYKHAASVFKEVSALTPSNAITFGIYYDDPELVKPHLLQSAIGVVYGVNGTDLYPANYAEQLTRWGYERMTVPAVQSAVVATQRYDGFFSMIALTQFTYSKIKAYIKMHNLNAPIAVEFFENDKIHLILPLEQHDEFLIPQLLSVEDLETQLARRKWDSDEGESCSEDDENRVDEDDVYDSQCSVEKGTEHVASDALTASDHVKSE</sequence>
<protein>
    <submittedName>
        <fullName evidence="4">Testis-expressed sequence 264 protein (inferred by orthology to a human protein)</fullName>
    </submittedName>
</protein>
<dbReference type="InterPro" id="IPR011256">
    <property type="entry name" value="Reg_factor_effector_dom_sf"/>
</dbReference>
<evidence type="ECO:0000313" key="4">
    <source>
        <dbReference type="WBParaSite" id="ASIM_0001099701-mRNA-1"/>
    </source>
</evidence>
<dbReference type="EMBL" id="UYRR01031004">
    <property type="protein sequence ID" value="VDK43171.1"/>
    <property type="molecule type" value="Genomic_DNA"/>
</dbReference>
<dbReference type="GO" id="GO:0061709">
    <property type="term" value="P:reticulophagy"/>
    <property type="evidence" value="ECO:0007669"/>
    <property type="project" value="TreeGrafter"/>
</dbReference>
<dbReference type="GO" id="GO:0005657">
    <property type="term" value="C:replication fork"/>
    <property type="evidence" value="ECO:0007669"/>
    <property type="project" value="TreeGrafter"/>
</dbReference>
<reference evidence="2 3" key="2">
    <citation type="submission" date="2018-11" db="EMBL/GenBank/DDBJ databases">
        <authorList>
            <consortium name="Pathogen Informatics"/>
        </authorList>
    </citation>
    <scope>NUCLEOTIDE SEQUENCE [LARGE SCALE GENOMIC DNA]</scope>
</reference>
<evidence type="ECO:0000256" key="1">
    <source>
        <dbReference type="SAM" id="MobiDB-lite"/>
    </source>
</evidence>
<dbReference type="AlphaFoldDB" id="A0A0M3JSN3"/>
<feature type="region of interest" description="Disordered" evidence="1">
    <location>
        <begin position="213"/>
        <end position="261"/>
    </location>
</feature>
<accession>A0A0M3JSN3</accession>
<dbReference type="GO" id="GO:0106300">
    <property type="term" value="P:protein-DNA covalent cross-linking repair"/>
    <property type="evidence" value="ECO:0007669"/>
    <property type="project" value="TreeGrafter"/>
</dbReference>
<gene>
    <name evidence="2" type="ORF">ASIM_LOCUS10555</name>
</gene>
<keyword evidence="3" id="KW-1185">Reference proteome</keyword>
<dbReference type="PANTHER" id="PTHR15949">
    <property type="entry name" value="TESTIS-EXPRESSED PROTEIN 264"/>
    <property type="match status" value="1"/>
</dbReference>
<dbReference type="GO" id="GO:0000421">
    <property type="term" value="C:autophagosome membrane"/>
    <property type="evidence" value="ECO:0007669"/>
    <property type="project" value="TreeGrafter"/>
</dbReference>
<evidence type="ECO:0000313" key="2">
    <source>
        <dbReference type="EMBL" id="VDK43171.1"/>
    </source>
</evidence>
<dbReference type="SUPFAM" id="SSF55136">
    <property type="entry name" value="Probable bacterial effector-binding domain"/>
    <property type="match status" value="1"/>
</dbReference>
<name>A0A0M3JSN3_ANISI</name>